<dbReference type="Proteomes" id="UP000297716">
    <property type="component" value="Unassembled WGS sequence"/>
</dbReference>
<comment type="caution">
    <text evidence="2">The sequence shown here is derived from an EMBL/GenBank/DDBJ whole genome shotgun (WGS) entry which is preliminary data.</text>
</comment>
<dbReference type="EMBL" id="SKBN01000312">
    <property type="protein sequence ID" value="TGJ79136.1"/>
    <property type="molecule type" value="Genomic_DNA"/>
</dbReference>
<dbReference type="AlphaFoldDB" id="A0A4Z0YNF3"/>
<organism evidence="2 3">
    <name type="scientific">Xylaria hypoxylon</name>
    <dbReference type="NCBI Taxonomy" id="37992"/>
    <lineage>
        <taxon>Eukaryota</taxon>
        <taxon>Fungi</taxon>
        <taxon>Dikarya</taxon>
        <taxon>Ascomycota</taxon>
        <taxon>Pezizomycotina</taxon>
        <taxon>Sordariomycetes</taxon>
        <taxon>Xylariomycetidae</taxon>
        <taxon>Xylariales</taxon>
        <taxon>Xylariaceae</taxon>
        <taxon>Xylaria</taxon>
    </lineage>
</organism>
<name>A0A4Z0YNF3_9PEZI</name>
<proteinExistence type="predicted"/>
<accession>A0A4Z0YNF3</accession>
<sequence length="225" mass="24793">MGLFTLAQTISALQNASSEVKGATKFLATVQAQIEYTKGLRDQAFDVTNPDTSKDEVFNRVQTALQNIININTECSNTLKCSTKSVTKKEKDGTQHTTTKTRFKWVLGGKSTYNAKLQEMNFHHQTLMHATDALQRKWADMGGHSPLAPSALPFGAFELFTADDNTYLNPGHRRDGISRHLSPRQSIVMLDEASDSDDEPSNRDSGIGLRIGIDSSEDVIDSQGQ</sequence>
<evidence type="ECO:0008006" key="4">
    <source>
        <dbReference type="Google" id="ProtNLM"/>
    </source>
</evidence>
<feature type="region of interest" description="Disordered" evidence="1">
    <location>
        <begin position="191"/>
        <end position="225"/>
    </location>
</feature>
<gene>
    <name evidence="2" type="ORF">E0Z10_g9628</name>
</gene>
<dbReference type="OrthoDB" id="4582197at2759"/>
<evidence type="ECO:0000313" key="2">
    <source>
        <dbReference type="EMBL" id="TGJ79136.1"/>
    </source>
</evidence>
<feature type="compositionally biased region" description="Acidic residues" evidence="1">
    <location>
        <begin position="215"/>
        <end position="225"/>
    </location>
</feature>
<protein>
    <recommendedName>
        <fullName evidence="4">Fungal N-terminal domain-containing protein</fullName>
    </recommendedName>
</protein>
<reference evidence="2 3" key="1">
    <citation type="submission" date="2019-03" db="EMBL/GenBank/DDBJ databases">
        <title>Draft genome sequence of Xylaria hypoxylon DSM 108379, a ubiquitous saprotrophic-parasitic fungi on hardwood.</title>
        <authorList>
            <person name="Buettner E."/>
            <person name="Leonhardt S."/>
            <person name="Gebauer A.M."/>
            <person name="Liers C."/>
            <person name="Hofrichter M."/>
            <person name="Kellner H."/>
        </authorList>
    </citation>
    <scope>NUCLEOTIDE SEQUENCE [LARGE SCALE GENOMIC DNA]</scope>
    <source>
        <strain evidence="2 3">DSM 108379</strain>
    </source>
</reference>
<evidence type="ECO:0000256" key="1">
    <source>
        <dbReference type="SAM" id="MobiDB-lite"/>
    </source>
</evidence>
<evidence type="ECO:0000313" key="3">
    <source>
        <dbReference type="Proteomes" id="UP000297716"/>
    </source>
</evidence>
<keyword evidence="3" id="KW-1185">Reference proteome</keyword>